<dbReference type="InterPro" id="IPR007110">
    <property type="entry name" value="Ig-like_dom"/>
</dbReference>
<reference evidence="5" key="1">
    <citation type="submission" date="2023-07" db="EMBL/GenBank/DDBJ databases">
        <authorList>
            <person name="Stuckert A."/>
        </authorList>
    </citation>
    <scope>NUCLEOTIDE SEQUENCE</scope>
</reference>
<dbReference type="InterPro" id="IPR050380">
    <property type="entry name" value="Immune_Resp_Modulators"/>
</dbReference>
<feature type="domain" description="Pyrin" evidence="3">
    <location>
        <begin position="1"/>
        <end position="42"/>
    </location>
</feature>
<dbReference type="InterPro" id="IPR003006">
    <property type="entry name" value="Ig/MHC_CS"/>
</dbReference>
<dbReference type="PANTHER" id="PTHR23411">
    <property type="entry name" value="TAPASIN"/>
    <property type="match status" value="1"/>
</dbReference>
<sequence>MDVADLIREYYKDVYGVEVTLEVLDKINEKKVAEELLEDLKKVNRFVRLTQLEESKCLAPEARPMMLHLSDTGEMVCSVTLETFYPGYLHIEWTCGKEKSGEVSSSLERYAESLDHRSFSVCSEVRISQDSIRSPESTVHVSWEHEYTNTKGQQTFSITDHNFLWRPVMDEIQTPSCMYHDNPVVFNCHISGYYPDNVTVKWFRRNKKTLEFCEDSDNISVPKIRSNRNPDNTYSCTAKLTMTPSVDNHLGAEYVCQVEHPSLEKAIKRSTRGMEILARPQLESITKVLEDNMLVQFSMHLTKFYPKDIKVKWHRGGDTTQKRSAADDTTHGNAG</sequence>
<accession>A0ABN9L830</accession>
<dbReference type="InterPro" id="IPR036179">
    <property type="entry name" value="Ig-like_dom_sf"/>
</dbReference>
<dbReference type="InterPro" id="IPR013783">
    <property type="entry name" value="Ig-like_fold"/>
</dbReference>
<dbReference type="SMART" id="SM00407">
    <property type="entry name" value="IGc1"/>
    <property type="match status" value="1"/>
</dbReference>
<organism evidence="5 6">
    <name type="scientific">Ranitomeya imitator</name>
    <name type="common">mimic poison frog</name>
    <dbReference type="NCBI Taxonomy" id="111125"/>
    <lineage>
        <taxon>Eukaryota</taxon>
        <taxon>Metazoa</taxon>
        <taxon>Chordata</taxon>
        <taxon>Craniata</taxon>
        <taxon>Vertebrata</taxon>
        <taxon>Euteleostomi</taxon>
        <taxon>Amphibia</taxon>
        <taxon>Batrachia</taxon>
        <taxon>Anura</taxon>
        <taxon>Neobatrachia</taxon>
        <taxon>Hyloidea</taxon>
        <taxon>Dendrobatidae</taxon>
        <taxon>Dendrobatinae</taxon>
        <taxon>Ranitomeya</taxon>
    </lineage>
</organism>
<comment type="caution">
    <text evidence="5">The sequence shown here is derived from an EMBL/GenBank/DDBJ whole genome shotgun (WGS) entry which is preliminary data.</text>
</comment>
<dbReference type="SUPFAM" id="SSF48726">
    <property type="entry name" value="Immunoglobulin"/>
    <property type="match status" value="1"/>
</dbReference>
<protein>
    <recommendedName>
        <fullName evidence="7">Ig-like domain-containing protein</fullName>
    </recommendedName>
</protein>
<evidence type="ECO:0000313" key="5">
    <source>
        <dbReference type="EMBL" id="CAJ0933174.1"/>
    </source>
</evidence>
<proteinExistence type="predicted"/>
<dbReference type="PROSITE" id="PS00290">
    <property type="entry name" value="IG_MHC"/>
    <property type="match status" value="1"/>
</dbReference>
<dbReference type="Proteomes" id="UP001176940">
    <property type="component" value="Unassembled WGS sequence"/>
</dbReference>
<name>A0ABN9L830_9NEOB</name>
<evidence type="ECO:0000256" key="2">
    <source>
        <dbReference type="SAM" id="MobiDB-lite"/>
    </source>
</evidence>
<keyword evidence="6" id="KW-1185">Reference proteome</keyword>
<evidence type="ECO:0000313" key="6">
    <source>
        <dbReference type="Proteomes" id="UP001176940"/>
    </source>
</evidence>
<evidence type="ECO:0000259" key="4">
    <source>
        <dbReference type="PROSITE" id="PS50835"/>
    </source>
</evidence>
<dbReference type="PROSITE" id="PS50824">
    <property type="entry name" value="DAPIN"/>
    <property type="match status" value="1"/>
</dbReference>
<keyword evidence="1" id="KW-0393">Immunoglobulin domain</keyword>
<dbReference type="PROSITE" id="PS50835">
    <property type="entry name" value="IG_LIKE"/>
    <property type="match status" value="1"/>
</dbReference>
<dbReference type="Gene3D" id="1.10.533.10">
    <property type="entry name" value="Death Domain, Fas"/>
    <property type="match status" value="1"/>
</dbReference>
<dbReference type="EMBL" id="CAUEEQ010009118">
    <property type="protein sequence ID" value="CAJ0933174.1"/>
    <property type="molecule type" value="Genomic_DNA"/>
</dbReference>
<dbReference type="Gene3D" id="2.60.40.10">
    <property type="entry name" value="Immunoglobulins"/>
    <property type="match status" value="3"/>
</dbReference>
<dbReference type="Pfam" id="PF07654">
    <property type="entry name" value="C1-set"/>
    <property type="match status" value="1"/>
</dbReference>
<evidence type="ECO:0008006" key="7">
    <source>
        <dbReference type="Google" id="ProtNLM"/>
    </source>
</evidence>
<feature type="domain" description="Ig-like" evidence="4">
    <location>
        <begin position="167"/>
        <end position="268"/>
    </location>
</feature>
<feature type="region of interest" description="Disordered" evidence="2">
    <location>
        <begin position="316"/>
        <end position="335"/>
    </location>
</feature>
<evidence type="ECO:0000259" key="3">
    <source>
        <dbReference type="PROSITE" id="PS50824"/>
    </source>
</evidence>
<dbReference type="InterPro" id="IPR003597">
    <property type="entry name" value="Ig_C1-set"/>
</dbReference>
<gene>
    <name evidence="5" type="ORF">RIMI_LOCUS5370949</name>
</gene>
<dbReference type="InterPro" id="IPR004020">
    <property type="entry name" value="DAPIN"/>
</dbReference>
<dbReference type="InterPro" id="IPR011029">
    <property type="entry name" value="DEATH-like_dom_sf"/>
</dbReference>
<evidence type="ECO:0000256" key="1">
    <source>
        <dbReference type="ARBA" id="ARBA00023319"/>
    </source>
</evidence>